<dbReference type="PANTHER" id="PTHR38481">
    <property type="entry name" value="HYALURONATE LYASE"/>
    <property type="match status" value="1"/>
</dbReference>
<dbReference type="SUPFAM" id="SSF74650">
    <property type="entry name" value="Galactose mutarotase-like"/>
    <property type="match status" value="1"/>
</dbReference>
<accession>A0A7G1I1I1</accession>
<dbReference type="Pfam" id="PF02884">
    <property type="entry name" value="Lyase_8_C"/>
    <property type="match status" value="1"/>
</dbReference>
<evidence type="ECO:0000313" key="12">
    <source>
        <dbReference type="Proteomes" id="UP000594042"/>
    </source>
</evidence>
<comment type="cofactor">
    <cofactor evidence="1">
        <name>Ca(2+)</name>
        <dbReference type="ChEBI" id="CHEBI:29108"/>
    </cofactor>
</comment>
<dbReference type="SUPFAM" id="SSF48230">
    <property type="entry name" value="Chondroitin AC/alginate lyase"/>
    <property type="match status" value="1"/>
</dbReference>
<dbReference type="GO" id="GO:0005576">
    <property type="term" value="C:extracellular region"/>
    <property type="evidence" value="ECO:0007669"/>
    <property type="project" value="InterPro"/>
</dbReference>
<sequence>MKRIILSLAFIFIGQIFLYASDIQKCKQQIIDWHLSSIFSDEGLTDEIIALTDSGSYIDLSVKELFLNIRLPEQMIYHWVETQTENGYWRDIDYRDKNPSGWAPSFHVMRLFHLAKAYQSQQMSTYHSDKVLAAYIRGLRFWVSFTLTCPNWWYTEIGVNKMLGPALLLMENLLPEDLKIQGVEQLNRSKIGMSGQNRVWLAGNVVYRALLQNDEILLKEARDVILSEIYITTKEGLQPDYSYHQHGPQLQFGNYGLAYALSMTYWTRAFRNTQFSFPDEKIRIVGNYILNGLNKVVWGGYMDYSACGRQFFKNAQRGKALALAQSLADMSVVTDTVSAQVYKIAYRNILIPPSSVARVEGTMAFYRSDMLVSKVGDAYFSVRLASPWSIATEAGNGENLKGYYMGEGVTSYMRNGSEYENIFPFWNWRRLPGITVPDDTIPLPLLTWDGYRNDSTFAGVLSSGTAGVAAMILGRDGVSGNKGYFILGNRMFCLGNSLQTQAGQSLITTINSTYLEGGMRWRTGNNKMDRVDDDFSAYIRKPVILEHNGWRYYITENQTLNVAIAPSQGSWHEIARFYADKVKQDTLFTVTLNNDSGKYEYMVMPANDNNQEIDYSQVKITNTPLVQLVEDIKDGTVCGVCYRPGLFPLKKSLLKVRYISLSGQALFILQKEKDGGLKISLSDPTRRQKSISIGFSGRYKNGLYDKRKNITFFEVEFPQGDKAGKEVSVFIKR</sequence>
<dbReference type="InterPro" id="IPR011013">
    <property type="entry name" value="Gal_mutarotase_sf_dom"/>
</dbReference>
<evidence type="ECO:0000256" key="4">
    <source>
        <dbReference type="ARBA" id="ARBA00022729"/>
    </source>
</evidence>
<evidence type="ECO:0000259" key="9">
    <source>
        <dbReference type="Pfam" id="PF02884"/>
    </source>
</evidence>
<comment type="subunit">
    <text evidence="3">Monomer.</text>
</comment>
<feature type="active site" evidence="7">
    <location>
        <position position="309"/>
    </location>
</feature>
<proteinExistence type="inferred from homology"/>
<feature type="domain" description="Polysaccharide lyase family 8 central" evidence="8">
    <location>
        <begin position="364"/>
        <end position="606"/>
    </location>
</feature>
<evidence type="ECO:0000256" key="7">
    <source>
        <dbReference type="PIRSR" id="PIRSR638970-1"/>
    </source>
</evidence>
<dbReference type="GO" id="GO:0030246">
    <property type="term" value="F:carbohydrate binding"/>
    <property type="evidence" value="ECO:0007669"/>
    <property type="project" value="InterPro"/>
</dbReference>
<keyword evidence="6" id="KW-0456">Lyase</keyword>
<feature type="active site" evidence="7">
    <location>
        <position position="246"/>
    </location>
</feature>
<evidence type="ECO:0000256" key="3">
    <source>
        <dbReference type="ARBA" id="ARBA00011245"/>
    </source>
</evidence>
<evidence type="ECO:0000313" key="11">
    <source>
        <dbReference type="EMBL" id="BCI64258.1"/>
    </source>
</evidence>
<dbReference type="InterPro" id="IPR011071">
    <property type="entry name" value="Lyase_8-like_C"/>
</dbReference>
<dbReference type="InterPro" id="IPR012970">
    <property type="entry name" value="Lyase_8_alpha_N"/>
</dbReference>
<dbReference type="SUPFAM" id="SSF49863">
    <property type="entry name" value="Hyaluronate lyase-like, C-terminal domain"/>
    <property type="match status" value="1"/>
</dbReference>
<dbReference type="Gene3D" id="2.70.98.10">
    <property type="match status" value="1"/>
</dbReference>
<feature type="domain" description="Polysaccharide lyase family 8 C-terminal" evidence="9">
    <location>
        <begin position="620"/>
        <end position="691"/>
    </location>
</feature>
<name>A0A7G1I1I1_9BACT</name>
<evidence type="ECO:0000259" key="8">
    <source>
        <dbReference type="Pfam" id="PF02278"/>
    </source>
</evidence>
<dbReference type="GO" id="GO:0005975">
    <property type="term" value="P:carbohydrate metabolic process"/>
    <property type="evidence" value="ECO:0007669"/>
    <property type="project" value="InterPro"/>
</dbReference>
<dbReference type="Pfam" id="PF08124">
    <property type="entry name" value="Lyase_8_N"/>
    <property type="match status" value="1"/>
</dbReference>
<feature type="domain" description="Polysaccharide lyase 8 N-terminal alpha-helical" evidence="10">
    <location>
        <begin position="85"/>
        <end position="337"/>
    </location>
</feature>
<dbReference type="InterPro" id="IPR003159">
    <property type="entry name" value="Lyase_8_central_dom"/>
</dbReference>
<keyword evidence="4" id="KW-0732">Signal</keyword>
<dbReference type="PANTHER" id="PTHR38481:SF1">
    <property type="entry name" value="HYALURONATE LYASE"/>
    <property type="match status" value="1"/>
</dbReference>
<comment type="similarity">
    <text evidence="2">Belongs to the polysaccharide lyase 8 family.</text>
</comment>
<dbReference type="InterPro" id="IPR014718">
    <property type="entry name" value="GH-type_carb-bd"/>
</dbReference>
<evidence type="ECO:0000259" key="10">
    <source>
        <dbReference type="Pfam" id="PF08124"/>
    </source>
</evidence>
<dbReference type="InterPro" id="IPR038970">
    <property type="entry name" value="Lyase_8"/>
</dbReference>
<dbReference type="GO" id="GO:0016837">
    <property type="term" value="F:carbon-oxygen lyase activity, acting on polysaccharides"/>
    <property type="evidence" value="ECO:0007669"/>
    <property type="project" value="UniProtKB-ARBA"/>
</dbReference>
<dbReference type="EMBL" id="AP023322">
    <property type="protein sequence ID" value="BCI64258.1"/>
    <property type="molecule type" value="Genomic_DNA"/>
</dbReference>
<dbReference type="Proteomes" id="UP000594042">
    <property type="component" value="Chromosome"/>
</dbReference>
<keyword evidence="12" id="KW-1185">Reference proteome</keyword>
<feature type="active site" evidence="7">
    <location>
        <position position="255"/>
    </location>
</feature>
<gene>
    <name evidence="11" type="ORF">Cop2CBH44_26110</name>
</gene>
<dbReference type="KEGG" id="copr:Cop2CBH44_26110"/>
<organism evidence="11 12">
    <name type="scientific">Coprobacter secundus subsp. similis</name>
    <dbReference type="NCBI Taxonomy" id="2751153"/>
    <lineage>
        <taxon>Bacteria</taxon>
        <taxon>Pseudomonadati</taxon>
        <taxon>Bacteroidota</taxon>
        <taxon>Bacteroidia</taxon>
        <taxon>Bacteroidales</taxon>
        <taxon>Barnesiellaceae</taxon>
        <taxon>Coprobacter</taxon>
    </lineage>
</organism>
<evidence type="ECO:0000256" key="2">
    <source>
        <dbReference type="ARBA" id="ARBA00006699"/>
    </source>
</evidence>
<reference evidence="12" key="1">
    <citation type="submission" date="2020-07" db="EMBL/GenBank/DDBJ databases">
        <title>Complete genome sequencing of Coprobacter sp. strain 2CBH44.</title>
        <authorList>
            <person name="Sakamoto M."/>
            <person name="Murakami T."/>
            <person name="Mori H."/>
        </authorList>
    </citation>
    <scope>NUCLEOTIDE SEQUENCE [LARGE SCALE GENOMIC DNA]</scope>
    <source>
        <strain evidence="12">2CBH44</strain>
    </source>
</reference>
<dbReference type="AlphaFoldDB" id="A0A7G1I1I1"/>
<evidence type="ECO:0000256" key="1">
    <source>
        <dbReference type="ARBA" id="ARBA00001913"/>
    </source>
</evidence>
<dbReference type="Gene3D" id="1.50.10.100">
    <property type="entry name" value="Chondroitin AC/alginate lyase"/>
    <property type="match status" value="1"/>
</dbReference>
<keyword evidence="5" id="KW-0106">Calcium</keyword>
<evidence type="ECO:0000256" key="5">
    <source>
        <dbReference type="ARBA" id="ARBA00022837"/>
    </source>
</evidence>
<dbReference type="RefSeq" id="WP_021929618.1">
    <property type="nucleotide sequence ID" value="NZ_AP023322.1"/>
</dbReference>
<dbReference type="InterPro" id="IPR004103">
    <property type="entry name" value="Lyase_8_C"/>
</dbReference>
<evidence type="ECO:0000256" key="6">
    <source>
        <dbReference type="ARBA" id="ARBA00023239"/>
    </source>
</evidence>
<dbReference type="Gene3D" id="2.60.220.10">
    <property type="entry name" value="Polysaccharide lyase family 8-like, C-terminal"/>
    <property type="match status" value="1"/>
</dbReference>
<dbReference type="Pfam" id="PF02278">
    <property type="entry name" value="Lyase_8"/>
    <property type="match status" value="1"/>
</dbReference>
<protein>
    <submittedName>
        <fullName evidence="11">Chondroitinase</fullName>
    </submittedName>
</protein>
<dbReference type="InterPro" id="IPR008929">
    <property type="entry name" value="Chondroitin_lyas"/>
</dbReference>